<keyword evidence="2" id="KW-1185">Reference proteome</keyword>
<evidence type="ECO:0000256" key="1">
    <source>
        <dbReference type="SAM" id="MobiDB-lite"/>
    </source>
</evidence>
<feature type="compositionally biased region" description="Polar residues" evidence="1">
    <location>
        <begin position="140"/>
        <end position="152"/>
    </location>
</feature>
<dbReference type="InterPro" id="IPR053360">
    <property type="entry name" value="Zinc_finger_domain"/>
</dbReference>
<accession>A0A1I7V4U4</accession>
<feature type="region of interest" description="Disordered" evidence="1">
    <location>
        <begin position="207"/>
        <end position="227"/>
    </location>
</feature>
<name>A0A1I7V4U4_9PELO</name>
<feature type="compositionally biased region" description="Basic and acidic residues" evidence="1">
    <location>
        <begin position="116"/>
        <end position="128"/>
    </location>
</feature>
<dbReference type="PANTHER" id="PTHR36945">
    <property type="entry name" value="HIGH INCIDENCE OF MALES (INCREASED X CHROMOSOME LOSS)-RELATED-RELATED"/>
    <property type="match status" value="1"/>
</dbReference>
<dbReference type="Proteomes" id="UP000095282">
    <property type="component" value="Unplaced"/>
</dbReference>
<reference evidence="3" key="1">
    <citation type="submission" date="2016-11" db="UniProtKB">
        <authorList>
            <consortium name="WormBaseParasite"/>
        </authorList>
    </citation>
    <scope>IDENTIFICATION</scope>
</reference>
<protein>
    <submittedName>
        <fullName evidence="3">Rad21_Rec8 domain-containing protein</fullName>
    </submittedName>
</protein>
<feature type="compositionally biased region" description="Polar residues" evidence="1">
    <location>
        <begin position="72"/>
        <end position="82"/>
    </location>
</feature>
<sequence>MSTYIQVNIYNQTLDVLQMRGLDLKMILKTIGCPDTWITEVPIPDPVKTQPALPLTIPKVQTETSDDRGHSTKTNQETNSEESGNKLIKPFKSISAEIGFIKPLNLADALGTSQSSKERKTDEARGLFDDWDPTAYLETPGTSSGTSADQNISTGMFKVPKEEIPEEKNETCQTLESSSFDINDPVFSTEQERAIMNELLRQQNISIEEETPSSSIREKRKPFGEESEGHNNYVISCNYPCFRGVVSNTIGVLNMGNCDFSITH</sequence>
<dbReference type="WBParaSite" id="Csp11.Scaffold78.g472.t1">
    <property type="protein sequence ID" value="Csp11.Scaffold78.g472.t1"/>
    <property type="gene ID" value="Csp11.Scaffold78.g472"/>
</dbReference>
<organism evidence="2 3">
    <name type="scientific">Caenorhabditis tropicalis</name>
    <dbReference type="NCBI Taxonomy" id="1561998"/>
    <lineage>
        <taxon>Eukaryota</taxon>
        <taxon>Metazoa</taxon>
        <taxon>Ecdysozoa</taxon>
        <taxon>Nematoda</taxon>
        <taxon>Chromadorea</taxon>
        <taxon>Rhabditida</taxon>
        <taxon>Rhabditina</taxon>
        <taxon>Rhabditomorpha</taxon>
        <taxon>Rhabditoidea</taxon>
        <taxon>Rhabditidae</taxon>
        <taxon>Peloderinae</taxon>
        <taxon>Caenorhabditis</taxon>
    </lineage>
</organism>
<evidence type="ECO:0000313" key="3">
    <source>
        <dbReference type="WBParaSite" id="Csp11.Scaffold78.g472.t1"/>
    </source>
</evidence>
<dbReference type="eggNOG" id="ENOG502TH3X">
    <property type="taxonomic scope" value="Eukaryota"/>
</dbReference>
<proteinExistence type="predicted"/>
<feature type="region of interest" description="Disordered" evidence="1">
    <location>
        <begin position="111"/>
        <end position="152"/>
    </location>
</feature>
<dbReference type="PANTHER" id="PTHR36945:SF1">
    <property type="entry name" value="ZINC FINGER PROTEIN C02F5.12-RELATED"/>
    <property type="match status" value="1"/>
</dbReference>
<dbReference type="AlphaFoldDB" id="A0A1I7V4U4"/>
<evidence type="ECO:0000313" key="2">
    <source>
        <dbReference type="Proteomes" id="UP000095282"/>
    </source>
</evidence>
<feature type="region of interest" description="Disordered" evidence="1">
    <location>
        <begin position="49"/>
        <end position="85"/>
    </location>
</feature>